<dbReference type="Proteomes" id="UP000016924">
    <property type="component" value="Unassembled WGS sequence"/>
</dbReference>
<dbReference type="STRING" id="1168221.R7YL26"/>
<dbReference type="GeneID" id="19898889"/>
<dbReference type="SUPFAM" id="SSF48464">
    <property type="entry name" value="ENTH/VHS domain"/>
    <property type="match status" value="1"/>
</dbReference>
<dbReference type="HOGENOM" id="CLU_031989_0_1_1"/>
<dbReference type="InterPro" id="IPR004152">
    <property type="entry name" value="GAT_dom"/>
</dbReference>
<feature type="compositionally biased region" description="Low complexity" evidence="1">
    <location>
        <begin position="167"/>
        <end position="185"/>
    </location>
</feature>
<organism evidence="3 4">
    <name type="scientific">Coniosporium apollinis (strain CBS 100218)</name>
    <name type="common">Rock-inhabiting black yeast</name>
    <dbReference type="NCBI Taxonomy" id="1168221"/>
    <lineage>
        <taxon>Eukaryota</taxon>
        <taxon>Fungi</taxon>
        <taxon>Dikarya</taxon>
        <taxon>Ascomycota</taxon>
        <taxon>Pezizomycotina</taxon>
        <taxon>Dothideomycetes</taxon>
        <taxon>Dothideomycetes incertae sedis</taxon>
        <taxon>Coniosporium</taxon>
    </lineage>
</organism>
<name>R7YL26_CONA1</name>
<dbReference type="OrthoDB" id="5393057at2759"/>
<keyword evidence="4" id="KW-1185">Reference proteome</keyword>
<dbReference type="AlphaFoldDB" id="R7YL26"/>
<dbReference type="PROSITE" id="PS50909">
    <property type="entry name" value="GAT"/>
    <property type="match status" value="1"/>
</dbReference>
<dbReference type="InterPro" id="IPR008942">
    <property type="entry name" value="ENTH_VHS"/>
</dbReference>
<dbReference type="Gene3D" id="1.20.58.160">
    <property type="match status" value="1"/>
</dbReference>
<accession>R7YL26</accession>
<dbReference type="GO" id="GO:0043130">
    <property type="term" value="F:ubiquitin binding"/>
    <property type="evidence" value="ECO:0007669"/>
    <property type="project" value="InterPro"/>
</dbReference>
<reference evidence="4" key="1">
    <citation type="submission" date="2012-06" db="EMBL/GenBank/DDBJ databases">
        <title>The genome sequence of Coniosporium apollinis CBS 100218.</title>
        <authorList>
            <consortium name="The Broad Institute Genome Sequencing Platform"/>
            <person name="Cuomo C."/>
            <person name="Gorbushina A."/>
            <person name="Noack S."/>
            <person name="Walker B."/>
            <person name="Young S.K."/>
            <person name="Zeng Q."/>
            <person name="Gargeya S."/>
            <person name="Fitzgerald M."/>
            <person name="Haas B."/>
            <person name="Abouelleil A."/>
            <person name="Alvarado L."/>
            <person name="Arachchi H.M."/>
            <person name="Berlin A.M."/>
            <person name="Chapman S.B."/>
            <person name="Goldberg J."/>
            <person name="Griggs A."/>
            <person name="Gujja S."/>
            <person name="Hansen M."/>
            <person name="Howarth C."/>
            <person name="Imamovic A."/>
            <person name="Larimer J."/>
            <person name="McCowan C."/>
            <person name="Montmayeur A."/>
            <person name="Murphy C."/>
            <person name="Neiman D."/>
            <person name="Pearson M."/>
            <person name="Priest M."/>
            <person name="Roberts A."/>
            <person name="Saif S."/>
            <person name="Shea T."/>
            <person name="Sisk P."/>
            <person name="Sykes S."/>
            <person name="Wortman J."/>
            <person name="Nusbaum C."/>
            <person name="Birren B."/>
        </authorList>
    </citation>
    <scope>NUCLEOTIDE SEQUENCE [LARGE SCALE GENOMIC DNA]</scope>
    <source>
        <strain evidence="4">CBS 100218</strain>
    </source>
</reference>
<protein>
    <recommendedName>
        <fullName evidence="2">GAT domain-containing protein</fullName>
    </recommendedName>
</protein>
<feature type="region of interest" description="Disordered" evidence="1">
    <location>
        <begin position="359"/>
        <end position="540"/>
    </location>
</feature>
<gene>
    <name evidence="3" type="ORF">W97_01578</name>
</gene>
<proteinExistence type="predicted"/>
<dbReference type="PANTHER" id="PTHR47789">
    <property type="entry name" value="LAS SEVENTEEN-BINDING PROTEIN 5"/>
    <property type="match status" value="1"/>
</dbReference>
<sequence>MVLKKFASNLLGRRTSQDETVQPDLDTPEANAARGVRLFCESGGPNNSTEEIQYLPEIVTAAESSPAAASAAAAQIRKFLSKENYSRPHVQYNAIMLIRILTDNPGATFTRNIDAKFVATVKELLRQGRDPSVQQILRETLFALDREKAYDTNLAQLFAMWRKEQGSSNLNSSSGYGSRPGFRVPPFDPNRPPVPPSQQPDSRPPHPSRQRSGLPPPGELAGRIEEARTTAKLLLQLVQSTAPTELLSNELVKEFADRCQTAQRSITGYLNCEDPAPDDDTMLTLIETNEQLVLAATKHQRAVYNARKTSGLSFPSPVPPVNIGANGGTPTLPPVPGVGMGVGQTAYAAPATESAYAPPPPLAGPYAPPPMPPPSVRNSLNARAAQSREDSDNPFSDEHETRPTAATAGPGSYAHPYEPVNYGPSPSLPPRRPVQMSSEEREAMQETEAWESERQSRQTGVGQGMGYAGRQMEQPGYRQDEGGQSGHPGVQSTPSYLHRQESSTQNLTMHGGVNPMPSQQQQPVQREEERSPVSPVQYRY</sequence>
<evidence type="ECO:0000313" key="3">
    <source>
        <dbReference type="EMBL" id="EON62356.1"/>
    </source>
</evidence>
<dbReference type="GO" id="GO:0035091">
    <property type="term" value="F:phosphatidylinositol binding"/>
    <property type="evidence" value="ECO:0007669"/>
    <property type="project" value="InterPro"/>
</dbReference>
<dbReference type="EMBL" id="JH767558">
    <property type="protein sequence ID" value="EON62356.1"/>
    <property type="molecule type" value="Genomic_DNA"/>
</dbReference>
<feature type="domain" description="GAT" evidence="2">
    <location>
        <begin position="215"/>
        <end position="304"/>
    </location>
</feature>
<dbReference type="PANTHER" id="PTHR47789:SF1">
    <property type="entry name" value="LAS SEVENTEEN-BINDING PROTEIN 5"/>
    <property type="match status" value="1"/>
</dbReference>
<dbReference type="eggNOG" id="ENOG502S1ZS">
    <property type="taxonomic scope" value="Eukaryota"/>
</dbReference>
<dbReference type="Pfam" id="PF03127">
    <property type="entry name" value="GAT"/>
    <property type="match status" value="1"/>
</dbReference>
<dbReference type="Gene3D" id="1.25.40.90">
    <property type="match status" value="1"/>
</dbReference>
<dbReference type="GO" id="GO:0007015">
    <property type="term" value="P:actin filament organization"/>
    <property type="evidence" value="ECO:0007669"/>
    <property type="project" value="InterPro"/>
</dbReference>
<dbReference type="RefSeq" id="XP_007777673.1">
    <property type="nucleotide sequence ID" value="XM_007779483.1"/>
</dbReference>
<dbReference type="InterPro" id="IPR038425">
    <property type="entry name" value="GAT_sf"/>
</dbReference>
<evidence type="ECO:0000313" key="4">
    <source>
        <dbReference type="Proteomes" id="UP000016924"/>
    </source>
</evidence>
<feature type="region of interest" description="Disordered" evidence="1">
    <location>
        <begin position="167"/>
        <end position="220"/>
    </location>
</feature>
<dbReference type="InterPro" id="IPR045007">
    <property type="entry name" value="LSB5"/>
</dbReference>
<dbReference type="GO" id="GO:0006897">
    <property type="term" value="P:endocytosis"/>
    <property type="evidence" value="ECO:0007669"/>
    <property type="project" value="InterPro"/>
</dbReference>
<feature type="compositionally biased region" description="Pro residues" evidence="1">
    <location>
        <begin position="359"/>
        <end position="375"/>
    </location>
</feature>
<feature type="compositionally biased region" description="Pro residues" evidence="1">
    <location>
        <begin position="186"/>
        <end position="198"/>
    </location>
</feature>
<dbReference type="OMA" id="TAQKSMQ"/>
<dbReference type="GO" id="GO:0030479">
    <property type="term" value="C:actin cortical patch"/>
    <property type="evidence" value="ECO:0007669"/>
    <property type="project" value="TreeGrafter"/>
</dbReference>
<evidence type="ECO:0000259" key="2">
    <source>
        <dbReference type="PROSITE" id="PS50909"/>
    </source>
</evidence>
<dbReference type="CDD" id="cd21383">
    <property type="entry name" value="GAT_GGA_Tom1-like"/>
    <property type="match status" value="1"/>
</dbReference>
<evidence type="ECO:0000256" key="1">
    <source>
        <dbReference type="SAM" id="MobiDB-lite"/>
    </source>
</evidence>
<dbReference type="GO" id="GO:0051666">
    <property type="term" value="P:actin cortical patch localization"/>
    <property type="evidence" value="ECO:0007669"/>
    <property type="project" value="TreeGrafter"/>
</dbReference>
<dbReference type="SUPFAM" id="SSF89009">
    <property type="entry name" value="GAT-like domain"/>
    <property type="match status" value="1"/>
</dbReference>
<feature type="compositionally biased region" description="Basic and acidic residues" evidence="1">
    <location>
        <begin position="386"/>
        <end position="402"/>
    </location>
</feature>